<dbReference type="PROSITE" id="PS51257">
    <property type="entry name" value="PROKAR_LIPOPROTEIN"/>
    <property type="match status" value="1"/>
</dbReference>
<dbReference type="Gene3D" id="3.40.50.620">
    <property type="entry name" value="HUPs"/>
    <property type="match status" value="1"/>
</dbReference>
<dbReference type="InterPro" id="IPR002547">
    <property type="entry name" value="tRNA-bd_dom"/>
</dbReference>
<comment type="subcellular location">
    <subcellularLocation>
        <location evidence="2 14">Cytoplasm</location>
    </subcellularLocation>
</comment>
<dbReference type="HOGENOM" id="CLU_009710_9_4_9"/>
<dbReference type="NCBIfam" id="NF008900">
    <property type="entry name" value="PRK12267.1"/>
    <property type="match status" value="1"/>
</dbReference>
<comment type="catalytic activity">
    <reaction evidence="13 14">
        <text>tRNA(Met) + L-methionine + ATP = L-methionyl-tRNA(Met) + AMP + diphosphate</text>
        <dbReference type="Rhea" id="RHEA:13481"/>
        <dbReference type="Rhea" id="RHEA-COMP:9667"/>
        <dbReference type="Rhea" id="RHEA-COMP:9698"/>
        <dbReference type="ChEBI" id="CHEBI:30616"/>
        <dbReference type="ChEBI" id="CHEBI:33019"/>
        <dbReference type="ChEBI" id="CHEBI:57844"/>
        <dbReference type="ChEBI" id="CHEBI:78442"/>
        <dbReference type="ChEBI" id="CHEBI:78530"/>
        <dbReference type="ChEBI" id="CHEBI:456215"/>
        <dbReference type="EC" id="6.1.1.10"/>
    </reaction>
</comment>
<dbReference type="NCBIfam" id="TIGR00398">
    <property type="entry name" value="metG"/>
    <property type="match status" value="1"/>
</dbReference>
<sequence length="666" mass="74979">MMKKPFYITTPIYYPSGKLHIGSAYTTIACDVLARYKRLMGHEVFYLTGLDEHGQKIQTKAKEAGISPQTYVDNMAKDVKALWQLLDISYDTFIRTTDDYHEEVVAAVFEKLLAQDDIYLGEYSGWYSVSDEEFFTESQLKEVFRDEDGQVIGGIAPSGHEVEWVSEESYFLRLSKYADRLVAFFKERSDFIQPDGRMNEMVKNFIEPGLEDLAVSRTTFTWGVPVPSDPKHVVYVWIDALLNYATALGYGQANHANFDKFWNGTVFHMVGKDILRFHSIYWPILLMMLDLPMPDRLIAHGWFVMKDGKMSKSKGNVVYPEMLVERFGLDPLRYYLMRSLPVGSDGTFTPEDYVGRINYELANDLGNLLNRTVAMINKYFDGTVPAYVDNGTAFDADLSQLIDAQLADYHKHMEAVDYPRALEAVWTIIARTNKYIDETAPWVLAKEDGDKAQLASVMAHLAASLRVVAHVIQPFMMETSAAIMAQLGLAPVSDLSTLALADFPANTKVVAKGTPIFPRLDMEAEIDYIKAQMGDSSAISQEKEWVPEEVALKSEKDVITFETFDAVEIRVAEVKEVSKVEGSEKLLRFRVDAGDGQDRQILSGIAKCYPNEQELVGKKLQIVANLKPRKMMKQYISQGMILSAEHGDQLTVLTVDSSVPNGSIIG</sequence>
<dbReference type="GO" id="GO:0000049">
    <property type="term" value="F:tRNA binding"/>
    <property type="evidence" value="ECO:0007669"/>
    <property type="project" value="UniProtKB-UniRule"/>
</dbReference>
<dbReference type="Pfam" id="PF19303">
    <property type="entry name" value="Anticodon_3"/>
    <property type="match status" value="1"/>
</dbReference>
<dbReference type="Proteomes" id="UP000001039">
    <property type="component" value="Chromosome"/>
</dbReference>
<evidence type="ECO:0000256" key="14">
    <source>
        <dbReference type="HAMAP-Rule" id="MF_01228"/>
    </source>
</evidence>
<dbReference type="InterPro" id="IPR014729">
    <property type="entry name" value="Rossmann-like_a/b/a_fold"/>
</dbReference>
<dbReference type="InterPro" id="IPR015413">
    <property type="entry name" value="Methionyl/Leucyl_tRNA_Synth"/>
</dbReference>
<dbReference type="CDD" id="cd07957">
    <property type="entry name" value="Anticodon_Ia_Met"/>
    <property type="match status" value="1"/>
</dbReference>
<keyword evidence="12 14" id="KW-0030">Aminoacyl-tRNA synthetase</keyword>
<dbReference type="EC" id="6.1.1.10" evidence="14"/>
<gene>
    <name evidence="16" type="primary">metS</name>
    <name evidence="14" type="synonym">metG</name>
    <name evidence="16" type="ordered locus">Spy49_0338</name>
</gene>
<keyword evidence="8 14" id="KW-0547">Nucleotide-binding</keyword>
<dbReference type="Pfam" id="PF09334">
    <property type="entry name" value="tRNA-synt_1g"/>
    <property type="match status" value="1"/>
</dbReference>
<dbReference type="KEGG" id="soz:Spy49_0338"/>
<dbReference type="InterPro" id="IPR014758">
    <property type="entry name" value="Met-tRNA_synth"/>
</dbReference>
<dbReference type="InterPro" id="IPR009080">
    <property type="entry name" value="tRNAsynth_Ia_anticodon-bd"/>
</dbReference>
<keyword evidence="7 14" id="KW-0436">Ligase</keyword>
<keyword evidence="10 14" id="KW-0694">RNA-binding</keyword>
<dbReference type="GO" id="GO:0006431">
    <property type="term" value="P:methionyl-tRNA aminoacylation"/>
    <property type="evidence" value="ECO:0007669"/>
    <property type="project" value="UniProtKB-UniRule"/>
</dbReference>
<dbReference type="PROSITE" id="PS50886">
    <property type="entry name" value="TRBD"/>
    <property type="match status" value="1"/>
</dbReference>
<evidence type="ECO:0000256" key="6">
    <source>
        <dbReference type="ARBA" id="ARBA00022555"/>
    </source>
</evidence>
<dbReference type="GO" id="GO:0004825">
    <property type="term" value="F:methionine-tRNA ligase activity"/>
    <property type="evidence" value="ECO:0007669"/>
    <property type="project" value="UniProtKB-UniRule"/>
</dbReference>
<dbReference type="SUPFAM" id="SSF52374">
    <property type="entry name" value="Nucleotidylyl transferase"/>
    <property type="match status" value="1"/>
</dbReference>
<dbReference type="Gene3D" id="2.170.220.10">
    <property type="match status" value="1"/>
</dbReference>
<comment type="caution">
    <text evidence="14">Lacks conserved residue(s) required for the propagation of feature annotation.</text>
</comment>
<evidence type="ECO:0000256" key="5">
    <source>
        <dbReference type="ARBA" id="ARBA00022490"/>
    </source>
</evidence>
<dbReference type="FunFam" id="2.170.220.10:FF:000002">
    <property type="entry name" value="Methionine--tRNA ligase"/>
    <property type="match status" value="1"/>
</dbReference>
<evidence type="ECO:0000256" key="7">
    <source>
        <dbReference type="ARBA" id="ARBA00022598"/>
    </source>
</evidence>
<keyword evidence="5 14" id="KW-0963">Cytoplasm</keyword>
<evidence type="ECO:0000256" key="12">
    <source>
        <dbReference type="ARBA" id="ARBA00023146"/>
    </source>
</evidence>
<dbReference type="PRINTS" id="PR01041">
    <property type="entry name" value="TRNASYNTHMET"/>
</dbReference>
<dbReference type="Pfam" id="PF01588">
    <property type="entry name" value="tRNA_bind"/>
    <property type="match status" value="1"/>
</dbReference>
<dbReference type="NCBIfam" id="TIGR00399">
    <property type="entry name" value="metG_C_term"/>
    <property type="match status" value="1"/>
</dbReference>
<dbReference type="InterPro" id="IPR023457">
    <property type="entry name" value="Met-tRNA_synth_2"/>
</dbReference>
<dbReference type="HAMAP" id="MF_01228">
    <property type="entry name" value="Met_tRNA_synth_type2"/>
    <property type="match status" value="1"/>
</dbReference>
<keyword evidence="9 14" id="KW-0067">ATP-binding</keyword>
<comment type="function">
    <text evidence="1 14">Is required not only for elongation of protein synthesis but also for the initiation of all mRNA translation through initiator tRNA(fMet) aminoacylation.</text>
</comment>
<feature type="short sequence motif" description="'KMSKS' region" evidence="14">
    <location>
        <begin position="309"/>
        <end position="313"/>
    </location>
</feature>
<dbReference type="SUPFAM" id="SSF50249">
    <property type="entry name" value="Nucleic acid-binding proteins"/>
    <property type="match status" value="1"/>
</dbReference>
<feature type="domain" description="TRNA-binding" evidence="15">
    <location>
        <begin position="563"/>
        <end position="666"/>
    </location>
</feature>
<dbReference type="FunFam" id="1.10.730.10:FF:000026">
    <property type="entry name" value="Methionine--tRNA ligase"/>
    <property type="match status" value="1"/>
</dbReference>
<keyword evidence="11 14" id="KW-0648">Protein biosynthesis</keyword>
<dbReference type="InterPro" id="IPR041872">
    <property type="entry name" value="Anticodon_Met"/>
</dbReference>
<dbReference type="Gene3D" id="2.40.50.140">
    <property type="entry name" value="Nucleic acid-binding proteins"/>
    <property type="match status" value="1"/>
</dbReference>
<evidence type="ECO:0000256" key="13">
    <source>
        <dbReference type="ARBA" id="ARBA00047364"/>
    </source>
</evidence>
<proteinExistence type="inferred from homology"/>
<dbReference type="FunFam" id="2.40.50.140:FF:000042">
    <property type="entry name" value="Methionine--tRNA ligase"/>
    <property type="match status" value="1"/>
</dbReference>
<dbReference type="InterPro" id="IPR012340">
    <property type="entry name" value="NA-bd_OB-fold"/>
</dbReference>
<dbReference type="EMBL" id="CP000829">
    <property type="protein sequence ID" value="ACI60674.1"/>
    <property type="molecule type" value="Genomic_DNA"/>
</dbReference>
<evidence type="ECO:0000256" key="4">
    <source>
        <dbReference type="ARBA" id="ARBA00011738"/>
    </source>
</evidence>
<dbReference type="InterPro" id="IPR033911">
    <property type="entry name" value="MetRS_core"/>
</dbReference>
<evidence type="ECO:0000256" key="9">
    <source>
        <dbReference type="ARBA" id="ARBA00022840"/>
    </source>
</evidence>
<comment type="subunit">
    <text evidence="4 14">Homodimer.</text>
</comment>
<dbReference type="AlphaFoldDB" id="A0A0H3BXK7"/>
<reference evidence="16 17" key="1">
    <citation type="journal article" date="2008" name="J. Bacteriol.">
        <title>Genome sequence of a nephritogenic and highly transformable M49 strain of Streptococcus pyogenes.</title>
        <authorList>
            <person name="McShan W.M."/>
            <person name="Ferretti J.J."/>
            <person name="Karasawa T."/>
            <person name="Suvorov A.N."/>
            <person name="Lin S."/>
            <person name="Qin B."/>
            <person name="Jia H."/>
            <person name="Kenton S."/>
            <person name="Najar F."/>
            <person name="Wu H."/>
            <person name="Scott J."/>
            <person name="Roe B.A."/>
            <person name="Savic D.J."/>
        </authorList>
    </citation>
    <scope>NUCLEOTIDE SEQUENCE [LARGE SCALE GENOMIC DNA]</scope>
    <source>
        <strain evidence="16 17">NZ131</strain>
    </source>
</reference>
<dbReference type="GO" id="GO:0005737">
    <property type="term" value="C:cytoplasm"/>
    <property type="evidence" value="ECO:0007669"/>
    <property type="project" value="UniProtKB-SubCell"/>
</dbReference>
<evidence type="ECO:0000256" key="3">
    <source>
        <dbReference type="ARBA" id="ARBA00005328"/>
    </source>
</evidence>
<feature type="short sequence motif" description="'HIGH' region" evidence="14">
    <location>
        <begin position="13"/>
        <end position="23"/>
    </location>
</feature>
<dbReference type="GO" id="GO:0005524">
    <property type="term" value="F:ATP binding"/>
    <property type="evidence" value="ECO:0007669"/>
    <property type="project" value="UniProtKB-UniRule"/>
</dbReference>
<dbReference type="Gene3D" id="1.10.730.10">
    <property type="entry name" value="Isoleucyl-tRNA Synthetase, Domain 1"/>
    <property type="match status" value="1"/>
</dbReference>
<evidence type="ECO:0000313" key="17">
    <source>
        <dbReference type="Proteomes" id="UP000001039"/>
    </source>
</evidence>
<evidence type="ECO:0000313" key="16">
    <source>
        <dbReference type="EMBL" id="ACI60674.1"/>
    </source>
</evidence>
<protein>
    <recommendedName>
        <fullName evidence="14">Methionine--tRNA ligase</fullName>
        <ecNumber evidence="14">6.1.1.10</ecNumber>
    </recommendedName>
    <alternativeName>
        <fullName evidence="14">Methionyl-tRNA synthetase</fullName>
        <shortName evidence="14">MetRS</shortName>
    </alternativeName>
</protein>
<evidence type="ECO:0000256" key="2">
    <source>
        <dbReference type="ARBA" id="ARBA00004496"/>
    </source>
</evidence>
<name>A0A0H3BXK7_STRPZ</name>
<evidence type="ECO:0000259" key="15">
    <source>
        <dbReference type="PROSITE" id="PS50886"/>
    </source>
</evidence>
<evidence type="ECO:0000256" key="11">
    <source>
        <dbReference type="ARBA" id="ARBA00022917"/>
    </source>
</evidence>
<evidence type="ECO:0000256" key="1">
    <source>
        <dbReference type="ARBA" id="ARBA00003314"/>
    </source>
</evidence>
<comment type="similarity">
    <text evidence="3 14">Belongs to the class-I aminoacyl-tRNA synthetase family. MetG type 2B subfamily.</text>
</comment>
<dbReference type="PANTHER" id="PTHR43326">
    <property type="entry name" value="METHIONYL-TRNA SYNTHETASE"/>
    <property type="match status" value="1"/>
</dbReference>
<dbReference type="SUPFAM" id="SSF47323">
    <property type="entry name" value="Anticodon-binding domain of a subclass of class I aminoacyl-tRNA synthetases"/>
    <property type="match status" value="1"/>
</dbReference>
<evidence type="ECO:0000256" key="10">
    <source>
        <dbReference type="ARBA" id="ARBA00022884"/>
    </source>
</evidence>
<accession>A0A0H3BXK7</accession>
<dbReference type="InterPro" id="IPR004495">
    <property type="entry name" value="Met-tRNA-synth_bsu_C"/>
</dbReference>
<dbReference type="CDD" id="cd00814">
    <property type="entry name" value="MetRS_core"/>
    <property type="match status" value="1"/>
</dbReference>
<organism evidence="16 17">
    <name type="scientific">Streptococcus pyogenes serotype M49 (strain NZ131)</name>
    <dbReference type="NCBI Taxonomy" id="471876"/>
    <lineage>
        <taxon>Bacteria</taxon>
        <taxon>Bacillati</taxon>
        <taxon>Bacillota</taxon>
        <taxon>Bacilli</taxon>
        <taxon>Lactobacillales</taxon>
        <taxon>Streptococcaceae</taxon>
        <taxon>Streptococcus</taxon>
    </lineage>
</organism>
<keyword evidence="6 14" id="KW-0820">tRNA-binding</keyword>
<evidence type="ECO:0000256" key="8">
    <source>
        <dbReference type="ARBA" id="ARBA00022741"/>
    </source>
</evidence>
<dbReference type="CDD" id="cd02800">
    <property type="entry name" value="tRNA_bind_EcMetRS_like"/>
    <property type="match status" value="1"/>
</dbReference>
<dbReference type="PANTHER" id="PTHR43326:SF1">
    <property type="entry name" value="METHIONINE--TRNA LIGASE, MITOCHONDRIAL"/>
    <property type="match status" value="1"/>
</dbReference>